<name>A0A0G0Q7H1_9BACT</name>
<dbReference type="GO" id="GO:0016787">
    <property type="term" value="F:hydrolase activity"/>
    <property type="evidence" value="ECO:0007669"/>
    <property type="project" value="UniProtKB-KW"/>
</dbReference>
<accession>A0A0G0Q7H1</accession>
<proteinExistence type="predicted"/>
<sequence length="274" mass="32238">MKDYFNKEIAGINVYYKESGEGYPLFLIPPWTASNMAFDGLVELLKDYPIKIIRPDLPGWGGKTKQKLEDKSFGSYVEFISDFINSFGFKKYAVLGYSLGNTFLLHAIAKKLINPEKLIIISGFHSRSNVFEVECDLNRNLKIYYLTRKLRIPKRGLKFILANFYLYEMIVNDIYRRKYRYFTRLVGTSIFADFDSVMEPMLTLEELHGEQLKDYKGKSLVLYNSKEPWYFVRFTQEIADMLGVKPVTIEAFSHRHFSFEPERSYDITRDFILR</sequence>
<evidence type="ECO:0000313" key="1">
    <source>
        <dbReference type="EMBL" id="KKR06395.1"/>
    </source>
</evidence>
<dbReference type="AlphaFoldDB" id="A0A0G0Q7H1"/>
<protein>
    <submittedName>
        <fullName evidence="1">Alpha/beta hydrolase family protein</fullName>
    </submittedName>
</protein>
<keyword evidence="1" id="KW-0378">Hydrolase</keyword>
<dbReference type="STRING" id="1619100.UT34_C0001G0435"/>
<dbReference type="EMBL" id="LBWK01000001">
    <property type="protein sequence ID" value="KKR06395.1"/>
    <property type="molecule type" value="Genomic_DNA"/>
</dbReference>
<dbReference type="Gene3D" id="3.40.50.1820">
    <property type="entry name" value="alpha/beta hydrolase"/>
    <property type="match status" value="1"/>
</dbReference>
<gene>
    <name evidence="1" type="ORF">UT34_C0001G0435</name>
</gene>
<dbReference type="InterPro" id="IPR029058">
    <property type="entry name" value="AB_hydrolase_fold"/>
</dbReference>
<reference evidence="1 2" key="1">
    <citation type="journal article" date="2015" name="Nature">
        <title>rRNA introns, odd ribosomes, and small enigmatic genomes across a large radiation of phyla.</title>
        <authorList>
            <person name="Brown C.T."/>
            <person name="Hug L.A."/>
            <person name="Thomas B.C."/>
            <person name="Sharon I."/>
            <person name="Castelle C.J."/>
            <person name="Singh A."/>
            <person name="Wilkins M.J."/>
            <person name="Williams K.H."/>
            <person name="Banfield J.F."/>
        </authorList>
    </citation>
    <scope>NUCLEOTIDE SEQUENCE [LARGE SCALE GENOMIC DNA]</scope>
</reference>
<organism evidence="1 2">
    <name type="scientific">candidate division WS6 bacterium GW2011_GWF2_39_15</name>
    <dbReference type="NCBI Taxonomy" id="1619100"/>
    <lineage>
        <taxon>Bacteria</taxon>
        <taxon>Candidatus Dojkabacteria</taxon>
    </lineage>
</organism>
<evidence type="ECO:0000313" key="2">
    <source>
        <dbReference type="Proteomes" id="UP000034799"/>
    </source>
</evidence>
<comment type="caution">
    <text evidence="1">The sequence shown here is derived from an EMBL/GenBank/DDBJ whole genome shotgun (WGS) entry which is preliminary data.</text>
</comment>
<dbReference type="Proteomes" id="UP000034799">
    <property type="component" value="Unassembled WGS sequence"/>
</dbReference>
<dbReference type="SUPFAM" id="SSF53474">
    <property type="entry name" value="alpha/beta-Hydrolases"/>
    <property type="match status" value="1"/>
</dbReference>